<dbReference type="InterPro" id="IPR000510">
    <property type="entry name" value="Nase/OxRdtase_comp1"/>
</dbReference>
<keyword evidence="3" id="KW-1185">Reference proteome</keyword>
<feature type="domain" description="Nitrogenase/oxidoreductase component 1" evidence="1">
    <location>
        <begin position="17"/>
        <end position="243"/>
    </location>
</feature>
<proteinExistence type="predicted"/>
<name>A0ABV1CWG9_9FIRM</name>
<dbReference type="SUPFAM" id="SSF53807">
    <property type="entry name" value="Helical backbone' metal receptor"/>
    <property type="match status" value="1"/>
</dbReference>
<reference evidence="2 3" key="1">
    <citation type="submission" date="2024-03" db="EMBL/GenBank/DDBJ databases">
        <title>Human intestinal bacterial collection.</title>
        <authorList>
            <person name="Pauvert C."/>
            <person name="Hitch T.C.A."/>
            <person name="Clavel T."/>
        </authorList>
    </citation>
    <scope>NUCLEOTIDE SEQUENCE [LARGE SCALE GENOMIC DNA]</scope>
    <source>
        <strain evidence="2 3">CLA-AA-H81</strain>
    </source>
</reference>
<dbReference type="InterPro" id="IPR049939">
    <property type="entry name" value="NifE-like"/>
</dbReference>
<dbReference type="Pfam" id="PF00148">
    <property type="entry name" value="Oxidored_nitro"/>
    <property type="match status" value="1"/>
</dbReference>
<protein>
    <submittedName>
        <fullName evidence="2">Nitrogenase component 1</fullName>
    </submittedName>
</protein>
<dbReference type="EMBL" id="JBBMEU010000009">
    <property type="protein sequence ID" value="MEQ2421647.1"/>
    <property type="molecule type" value="Genomic_DNA"/>
</dbReference>
<accession>A0ABV1CWG9</accession>
<comment type="caution">
    <text evidence="2">The sequence shown here is derived from an EMBL/GenBank/DDBJ whole genome shotgun (WGS) entry which is preliminary data.</text>
</comment>
<organism evidence="2 3">
    <name type="scientific">Megasphaera intestinihominis</name>
    <dbReference type="NCBI Taxonomy" id="3133159"/>
    <lineage>
        <taxon>Bacteria</taxon>
        <taxon>Bacillati</taxon>
        <taxon>Bacillota</taxon>
        <taxon>Negativicutes</taxon>
        <taxon>Veillonellales</taxon>
        <taxon>Veillonellaceae</taxon>
        <taxon>Megasphaera</taxon>
    </lineage>
</organism>
<dbReference type="PANTHER" id="PTHR42956">
    <property type="entry name" value="NITROGENASE IRON-MOLYBDENUM COFACTOR BIOSYNTHESIS PROTEIN NIFE"/>
    <property type="match status" value="1"/>
</dbReference>
<dbReference type="RefSeq" id="WP_349173200.1">
    <property type="nucleotide sequence ID" value="NZ_JBBMEU010000009.1"/>
</dbReference>
<gene>
    <name evidence="2" type="ORF">WMO23_02710</name>
</gene>
<dbReference type="PANTHER" id="PTHR42956:SF1">
    <property type="entry name" value="NITROGENASE IRON-MOLYBDENUM COFACTOR BIOSYNTHESIS PROTEIN NIFE"/>
    <property type="match status" value="1"/>
</dbReference>
<dbReference type="Proteomes" id="UP001433088">
    <property type="component" value="Unassembled WGS sequence"/>
</dbReference>
<evidence type="ECO:0000313" key="2">
    <source>
        <dbReference type="EMBL" id="MEQ2421647.1"/>
    </source>
</evidence>
<evidence type="ECO:0000313" key="3">
    <source>
        <dbReference type="Proteomes" id="UP001433088"/>
    </source>
</evidence>
<dbReference type="Gene3D" id="3.40.50.1980">
    <property type="entry name" value="Nitrogenase molybdenum iron protein domain"/>
    <property type="match status" value="2"/>
</dbReference>
<evidence type="ECO:0000259" key="1">
    <source>
        <dbReference type="Pfam" id="PF00148"/>
    </source>
</evidence>
<sequence>MKGLWKYISPFAPDDSGAAVVLYGLNGIVVICDAGGCAGNICGFDEPRWFSGKKSAVFSAGLRDMDAILGRDDRLVDKLCQAAETIDADFAAIVGTPVPSVIGTDYKALKHMAEKKLSIPVVTVDTTGMDYYDKGIEKAYDALFPVLADPSQQAEADTVGVLGAVPLELMHPGDIEWISQSLVEDGWQQILLFDEIDDYRKAGKASLNLVLSPAGLKAAQYLQKTFGTPYELHYFGLDAVVDFDDNLFSGKNVLIIHQAVAASAMAAMAEEAGAAYVTTASWFMGLPEPQGTDCVRLREEDDLRRLADNDQFDIILGDAYFRRALPNFHGQYVDFPHFAVSGRG</sequence>